<keyword evidence="3" id="KW-1185">Reference proteome</keyword>
<dbReference type="Gene3D" id="3.40.190.10">
    <property type="entry name" value="Periplasmic binding protein-like II"/>
    <property type="match status" value="1"/>
</dbReference>
<dbReference type="PROSITE" id="PS51257">
    <property type="entry name" value="PROKAR_LIPOPROTEIN"/>
    <property type="match status" value="1"/>
</dbReference>
<organism evidence="2 3">
    <name type="scientific">Halobellus rubicundus</name>
    <dbReference type="NCBI Taxonomy" id="2996466"/>
    <lineage>
        <taxon>Archaea</taxon>
        <taxon>Methanobacteriati</taxon>
        <taxon>Methanobacteriota</taxon>
        <taxon>Stenosarchaea group</taxon>
        <taxon>Halobacteria</taxon>
        <taxon>Halobacteriales</taxon>
        <taxon>Haloferacaceae</taxon>
        <taxon>Halobellus</taxon>
    </lineage>
</organism>
<dbReference type="Proteomes" id="UP001570511">
    <property type="component" value="Unassembled WGS sequence"/>
</dbReference>
<dbReference type="Pfam" id="PF03401">
    <property type="entry name" value="TctC"/>
    <property type="match status" value="1"/>
</dbReference>
<protein>
    <submittedName>
        <fullName evidence="2">Bug family tripartite tricarboxylate transporter substrate binding protein</fullName>
    </submittedName>
</protein>
<name>A0ABD5MBE3_9EURY</name>
<proteinExistence type="predicted"/>
<evidence type="ECO:0000313" key="3">
    <source>
        <dbReference type="Proteomes" id="UP001570511"/>
    </source>
</evidence>
<dbReference type="InterPro" id="IPR042100">
    <property type="entry name" value="Bug_dom1"/>
</dbReference>
<feature type="compositionally biased region" description="Low complexity" evidence="1">
    <location>
        <begin position="37"/>
        <end position="57"/>
    </location>
</feature>
<feature type="compositionally biased region" description="Gly residues" evidence="1">
    <location>
        <begin position="23"/>
        <end position="36"/>
    </location>
</feature>
<accession>A0ABD5MBE3</accession>
<gene>
    <name evidence="2" type="ORF">OS889_09480</name>
</gene>
<dbReference type="AlphaFoldDB" id="A0ABD5MBE3"/>
<dbReference type="RefSeq" id="WP_372389382.1">
    <property type="nucleotide sequence ID" value="NZ_JBGNYA010000001.1"/>
</dbReference>
<dbReference type="PROSITE" id="PS51318">
    <property type="entry name" value="TAT"/>
    <property type="match status" value="1"/>
</dbReference>
<dbReference type="InterPro" id="IPR005064">
    <property type="entry name" value="BUG"/>
</dbReference>
<dbReference type="PANTHER" id="PTHR42928">
    <property type="entry name" value="TRICARBOXYLATE-BINDING PROTEIN"/>
    <property type="match status" value="1"/>
</dbReference>
<dbReference type="PANTHER" id="PTHR42928:SF5">
    <property type="entry name" value="BLR1237 PROTEIN"/>
    <property type="match status" value="1"/>
</dbReference>
<evidence type="ECO:0000256" key="1">
    <source>
        <dbReference type="SAM" id="MobiDB-lite"/>
    </source>
</evidence>
<dbReference type="InterPro" id="IPR006311">
    <property type="entry name" value="TAT_signal"/>
</dbReference>
<dbReference type="EMBL" id="JBGNYA010000001">
    <property type="protein sequence ID" value="MFA1611235.1"/>
    <property type="molecule type" value="Genomic_DNA"/>
</dbReference>
<evidence type="ECO:0000313" key="2">
    <source>
        <dbReference type="EMBL" id="MFA1611235.1"/>
    </source>
</evidence>
<dbReference type="SUPFAM" id="SSF53850">
    <property type="entry name" value="Periplasmic binding protein-like II"/>
    <property type="match status" value="1"/>
</dbReference>
<sequence>MSRSSRRKFLASVATTSVAGVAGCSGGGSDGGGGSTDSGSMDSGSGGSTEASGGSSSEFPDQRIRAIIPFGQGGGTDIYARKVWTKAADIAGVPVQFENITGAGGMRGGIELYNAEPDGYSVAPMNTPEVTTTLVDQTEFKLSEFRGIASHATTAMVVITNTEHNVENFEDFAGRYESGEFESIGGMSPGSPTHLIALLFKNDFEIPWENYVPYDGSGPVGQAVASGELPAGIVTETTAQSIEDTGNIDVVAALTSEGSAVFPDLEPHTEYGYPNIDYAGQIGRFFLTAPETPDERVQKLADLVEQAINSDELQSWSEETGNPLRFIGGPQYVDDLIKQAYEEIPEKVDIEQLRG</sequence>
<comment type="caution">
    <text evidence="2">The sequence shown here is derived from an EMBL/GenBank/DDBJ whole genome shotgun (WGS) entry which is preliminary data.</text>
</comment>
<reference evidence="2 3" key="1">
    <citation type="submission" date="2024-08" db="EMBL/GenBank/DDBJ databases">
        <title>Halobellus sp. MBLA0158 whole genome sequence.</title>
        <authorList>
            <person name="Hwang C.Y."/>
            <person name="Cho E.-S."/>
            <person name="Seo M.-J."/>
        </authorList>
    </citation>
    <scope>NUCLEOTIDE SEQUENCE [LARGE SCALE GENOMIC DNA]</scope>
    <source>
        <strain evidence="2 3">MBLA0158</strain>
    </source>
</reference>
<feature type="region of interest" description="Disordered" evidence="1">
    <location>
        <begin position="20"/>
        <end position="61"/>
    </location>
</feature>
<dbReference type="Gene3D" id="3.40.190.150">
    <property type="entry name" value="Bordetella uptake gene, domain 1"/>
    <property type="match status" value="1"/>
</dbReference>